<dbReference type="STRING" id="106549.A0A540KPG9"/>
<gene>
    <name evidence="1" type="ORF">C1H46_038337</name>
</gene>
<proteinExistence type="predicted"/>
<dbReference type="PANTHER" id="PTHR37210">
    <property type="entry name" value="EXPRESSED PROTEIN"/>
    <property type="match status" value="1"/>
</dbReference>
<name>A0A540KPG9_MALBA</name>
<dbReference type="AlphaFoldDB" id="A0A540KPG9"/>
<dbReference type="EMBL" id="VIEB01001051">
    <property type="protein sequence ID" value="TQD76115.1"/>
    <property type="molecule type" value="Genomic_DNA"/>
</dbReference>
<comment type="caution">
    <text evidence="1">The sequence shown here is derived from an EMBL/GenBank/DDBJ whole genome shotgun (WGS) entry which is preliminary data.</text>
</comment>
<accession>A0A540KPG9</accession>
<dbReference type="Proteomes" id="UP000315295">
    <property type="component" value="Unassembled WGS sequence"/>
</dbReference>
<protein>
    <submittedName>
        <fullName evidence="1">Uncharacterized protein</fullName>
    </submittedName>
</protein>
<organism evidence="1 2">
    <name type="scientific">Malus baccata</name>
    <name type="common">Siberian crab apple</name>
    <name type="synonym">Pyrus baccata</name>
    <dbReference type="NCBI Taxonomy" id="106549"/>
    <lineage>
        <taxon>Eukaryota</taxon>
        <taxon>Viridiplantae</taxon>
        <taxon>Streptophyta</taxon>
        <taxon>Embryophyta</taxon>
        <taxon>Tracheophyta</taxon>
        <taxon>Spermatophyta</taxon>
        <taxon>Magnoliopsida</taxon>
        <taxon>eudicotyledons</taxon>
        <taxon>Gunneridae</taxon>
        <taxon>Pentapetalae</taxon>
        <taxon>rosids</taxon>
        <taxon>fabids</taxon>
        <taxon>Rosales</taxon>
        <taxon>Rosaceae</taxon>
        <taxon>Amygdaloideae</taxon>
        <taxon>Maleae</taxon>
        <taxon>Malus</taxon>
    </lineage>
</organism>
<sequence>MSCIAIGYGMGTLVSNQNYEAIANAMPSPLERETSSDQRVAKWSDKRMCPQWSPNSLETIVPENLPRPSAQMRWETVGFSNKDAPAVQMVVRKGGNCFAM</sequence>
<keyword evidence="2" id="KW-1185">Reference proteome</keyword>
<reference evidence="1 2" key="1">
    <citation type="journal article" date="2019" name="G3 (Bethesda)">
        <title>Sequencing of a Wild Apple (Malus baccata) Genome Unravels the Differences Between Cultivated and Wild Apple Species Regarding Disease Resistance and Cold Tolerance.</title>
        <authorList>
            <person name="Chen X."/>
        </authorList>
    </citation>
    <scope>NUCLEOTIDE SEQUENCE [LARGE SCALE GENOMIC DNA]</scope>
    <source>
        <strain evidence="2">cv. Shandingzi</strain>
        <tissue evidence="1">Leaves</tissue>
    </source>
</reference>
<evidence type="ECO:0000313" key="2">
    <source>
        <dbReference type="Proteomes" id="UP000315295"/>
    </source>
</evidence>
<dbReference type="InterPro" id="IPR053350">
    <property type="entry name" value="CV_Inducer"/>
</dbReference>
<dbReference type="PANTHER" id="PTHR37210:SF2">
    <property type="entry name" value="PROTEIN CHLOROPLAST VESICULATION"/>
    <property type="match status" value="1"/>
</dbReference>
<evidence type="ECO:0000313" key="1">
    <source>
        <dbReference type="EMBL" id="TQD76115.1"/>
    </source>
</evidence>